<evidence type="ECO:0000256" key="2">
    <source>
        <dbReference type="ARBA" id="ARBA00022692"/>
    </source>
</evidence>
<feature type="compositionally biased region" description="Basic residues" evidence="5">
    <location>
        <begin position="924"/>
        <end position="939"/>
    </location>
</feature>
<feature type="region of interest" description="Disordered" evidence="5">
    <location>
        <begin position="1030"/>
        <end position="1133"/>
    </location>
</feature>
<dbReference type="InterPro" id="IPR007941">
    <property type="entry name" value="DUF726"/>
</dbReference>
<evidence type="ECO:0000256" key="3">
    <source>
        <dbReference type="ARBA" id="ARBA00022989"/>
    </source>
</evidence>
<evidence type="ECO:0008006" key="9">
    <source>
        <dbReference type="Google" id="ProtNLM"/>
    </source>
</evidence>
<sequence>MLPAPRRPGAAPQVAPPSSSQWADLDDDDGWQDMPVVRSDDFTSEFDAIDDKKYHFKPPARLDPEDEPGTTTTSNATGQHLEVEGDTLITDSWRQKNQLDESDYTRLRLDEDEESEEVHMRTRYLFDEDKAMTPLSQMQATKELLTDAQRIAYVGLCHLIARRMLRDMGRGWEGTKVKLSLSKGKGRAGDVPVVESGNLWMIKIMARLYQHMDLERDEQRMIESLGEHGVDPADLTPALMTTHTVKNPEFDPEAKRLADVAAADKAEKEAEAEKEREAKAEEALFSEENDDPAPPYEEAIATPPHETALPARTSSLPPSSPTKSASPVKASSPARSPSARKLASSPTRPLPSPFDFDEGDGDIGAPSSKPSPPLPSFDDDDDGDIGGSSARRPSAPVESPQDIGDAQPEPQLTPRLEHTPRLEQGPSLPSDPEQTPKHANPTLPEARDNLEQELEPMPALPGVSTSLTSADEMVTLDIRWTVLCDLFLVLIADSVYDSRSRTFLERVANALGFGWLDVVRFENRVTDALEIQESVGQLQQEEVIDSRRKAGKKKRYAIMGAAALGGGLVIGLSAGLLAPIIGAGLAGALGTIGIAGTGTFLAGAGGAAVITTTGVLTGVNIAGRGMAKRTREVRIFELKPLHNNKRVSCYLTVGGFMNNKNDDVRLPFSVLDSNVGDVFSALWEPDMLSETGNAIKLLSTEVLTQVGQQVLAATIMSGLMAALQWPMLLTKLGYLIDNPWSNALDRAKSAGLVLADVLLNRHAGVRPTSLVGFSLGARVIFYALLELARVKAYGIVEDVYIFGATVTATRQQWLDVKSVVSGRFVNAFASNDWILGYLFRAASGFQHVAGLHPVETVQGIENVDVTDLIQGHMSYRSSMPLLLKRVGFPVTAEFFDEPDDPELDPEVNERYIVMDEDEEEEMRKKQKKILGIFPRKKGSKPGSVGSTPRASTSTNPEPKTSTDDNDDELPPREETATPPRLEQEEADLGERHPATTRSSMSQDEAAVHIPKTAGFDFAAIAKELGKDIDVDKLKDPSRDPNNHATSPGLTPPAHPERTGSAPPASLPSPRPSSDDPLPPPARSQSALVGLPVDDDGDIAITAQKALALETTPSWDRPAPPPVDVSAWSAPPQTHKAPSVFGFNAWSTPAAPPTGSFSSSGMRAAPPARPHPAELMSNPFADSGNGGGGGLPPLGRTGSWGKKDDDKMALENPW</sequence>
<dbReference type="PANTHER" id="PTHR17920">
    <property type="entry name" value="TRANSMEMBRANE AND COILED-COIL DOMAIN-CONTAINING PROTEIN 4 TMCO4"/>
    <property type="match status" value="1"/>
</dbReference>
<feature type="compositionally biased region" description="Polar residues" evidence="5">
    <location>
        <begin position="69"/>
        <end position="78"/>
    </location>
</feature>
<dbReference type="EMBL" id="JBBXJM010000003">
    <property type="protein sequence ID" value="KAL1410336.1"/>
    <property type="molecule type" value="Genomic_DNA"/>
</dbReference>
<feature type="compositionally biased region" description="Basic and acidic residues" evidence="5">
    <location>
        <begin position="1030"/>
        <end position="1041"/>
    </location>
</feature>
<dbReference type="PANTHER" id="PTHR17920:SF3">
    <property type="entry name" value="TRANSMEMBRANE AND COILED-COIL DOMAIN-CONTAINING PROTEIN 4"/>
    <property type="match status" value="1"/>
</dbReference>
<feature type="compositionally biased region" description="Polar residues" evidence="5">
    <location>
        <begin position="944"/>
        <end position="959"/>
    </location>
</feature>
<feature type="region of interest" description="Disordered" evidence="5">
    <location>
        <begin position="53"/>
        <end position="82"/>
    </location>
</feature>
<dbReference type="RefSeq" id="XP_069210280.1">
    <property type="nucleotide sequence ID" value="XM_069352862.1"/>
</dbReference>
<protein>
    <recommendedName>
        <fullName evidence="9">DUF726-domain-containing protein</fullName>
    </recommendedName>
</protein>
<comment type="caution">
    <text evidence="7">The sequence shown here is derived from an EMBL/GenBank/DDBJ whole genome shotgun (WGS) entry which is preliminary data.</text>
</comment>
<reference evidence="7 8" key="1">
    <citation type="submission" date="2023-08" db="EMBL/GenBank/DDBJ databases">
        <title>Annotated Genome Sequence of Vanrija albida AlHP1.</title>
        <authorList>
            <person name="Herzog R."/>
        </authorList>
    </citation>
    <scope>NUCLEOTIDE SEQUENCE [LARGE SCALE GENOMIC DNA]</scope>
    <source>
        <strain evidence="7 8">AlHP1</strain>
    </source>
</reference>
<feature type="transmembrane region" description="Helical" evidence="6">
    <location>
        <begin position="556"/>
        <end position="581"/>
    </location>
</feature>
<keyword evidence="2 6" id="KW-0812">Transmembrane</keyword>
<feature type="region of interest" description="Disordered" evidence="5">
    <location>
        <begin position="1148"/>
        <end position="1213"/>
    </location>
</feature>
<keyword evidence="4 6" id="KW-0472">Membrane</keyword>
<dbReference type="InterPro" id="IPR029024">
    <property type="entry name" value="TerB-like"/>
</dbReference>
<evidence type="ECO:0000313" key="8">
    <source>
        <dbReference type="Proteomes" id="UP001565368"/>
    </source>
</evidence>
<evidence type="ECO:0000256" key="4">
    <source>
        <dbReference type="ARBA" id="ARBA00023136"/>
    </source>
</evidence>
<feature type="compositionally biased region" description="Basic and acidic residues" evidence="5">
    <location>
        <begin position="260"/>
        <end position="282"/>
    </location>
</feature>
<name>A0ABR3Q6H3_9TREE</name>
<organism evidence="7 8">
    <name type="scientific">Vanrija albida</name>
    <dbReference type="NCBI Taxonomy" id="181172"/>
    <lineage>
        <taxon>Eukaryota</taxon>
        <taxon>Fungi</taxon>
        <taxon>Dikarya</taxon>
        <taxon>Basidiomycota</taxon>
        <taxon>Agaricomycotina</taxon>
        <taxon>Tremellomycetes</taxon>
        <taxon>Trichosporonales</taxon>
        <taxon>Trichosporonaceae</taxon>
        <taxon>Vanrija</taxon>
    </lineage>
</organism>
<evidence type="ECO:0000256" key="5">
    <source>
        <dbReference type="SAM" id="MobiDB-lite"/>
    </source>
</evidence>
<dbReference type="SUPFAM" id="SSF158682">
    <property type="entry name" value="TerB-like"/>
    <property type="match status" value="1"/>
</dbReference>
<comment type="subcellular location">
    <subcellularLocation>
        <location evidence="1">Membrane</location>
        <topology evidence="1">Multi-pass membrane protein</topology>
    </subcellularLocation>
</comment>
<feature type="region of interest" description="Disordered" evidence="5">
    <location>
        <begin position="915"/>
        <end position="1007"/>
    </location>
</feature>
<dbReference type="Pfam" id="PF05277">
    <property type="entry name" value="DUF726"/>
    <property type="match status" value="1"/>
</dbReference>
<proteinExistence type="predicted"/>
<gene>
    <name evidence="7" type="ORF">Q8F55_004344</name>
</gene>
<keyword evidence="8" id="KW-1185">Reference proteome</keyword>
<accession>A0ABR3Q6H3</accession>
<evidence type="ECO:0000256" key="6">
    <source>
        <dbReference type="SAM" id="Phobius"/>
    </source>
</evidence>
<feature type="compositionally biased region" description="Pro residues" evidence="5">
    <location>
        <begin position="1064"/>
        <end position="1081"/>
    </location>
</feature>
<evidence type="ECO:0000313" key="7">
    <source>
        <dbReference type="EMBL" id="KAL1410336.1"/>
    </source>
</evidence>
<dbReference type="GeneID" id="95985387"/>
<feature type="region of interest" description="Disordered" evidence="5">
    <location>
        <begin position="1"/>
        <end position="36"/>
    </location>
</feature>
<keyword evidence="3 6" id="KW-1133">Transmembrane helix</keyword>
<feature type="compositionally biased region" description="Basic and acidic residues" evidence="5">
    <location>
        <begin position="1200"/>
        <end position="1213"/>
    </location>
</feature>
<dbReference type="Proteomes" id="UP001565368">
    <property type="component" value="Unassembled WGS sequence"/>
</dbReference>
<feature type="compositionally biased region" description="Low complexity" evidence="5">
    <location>
        <begin position="308"/>
        <end position="346"/>
    </location>
</feature>
<evidence type="ECO:0000256" key="1">
    <source>
        <dbReference type="ARBA" id="ARBA00004141"/>
    </source>
</evidence>
<feature type="region of interest" description="Disordered" evidence="5">
    <location>
        <begin position="260"/>
        <end position="444"/>
    </location>
</feature>